<evidence type="ECO:0000313" key="7">
    <source>
        <dbReference type="EMBL" id="CAD7644784.1"/>
    </source>
</evidence>
<dbReference type="PANTHER" id="PTHR23427:SF2">
    <property type="entry name" value="SURFEIT LOCUS PROTEIN 1"/>
    <property type="match status" value="1"/>
</dbReference>
<dbReference type="Pfam" id="PF02104">
    <property type="entry name" value="SURF1"/>
    <property type="match status" value="2"/>
</dbReference>
<dbReference type="PANTHER" id="PTHR23427">
    <property type="entry name" value="SURFEIT LOCUS PROTEIN"/>
    <property type="match status" value="1"/>
</dbReference>
<dbReference type="CDD" id="cd06662">
    <property type="entry name" value="SURF1"/>
    <property type="match status" value="1"/>
</dbReference>
<comment type="function">
    <text evidence="6">Probably involved in the biogenesis of the COX complex.</text>
</comment>
<dbReference type="InterPro" id="IPR002994">
    <property type="entry name" value="Surf1/Shy1"/>
</dbReference>
<feature type="transmembrane region" description="Helical" evidence="6">
    <location>
        <begin position="280"/>
        <end position="298"/>
    </location>
</feature>
<keyword evidence="8" id="KW-1185">Reference proteome</keyword>
<gene>
    <name evidence="7" type="ORF">OSB1V03_LOCUS20210</name>
</gene>
<dbReference type="GO" id="GO:0033617">
    <property type="term" value="P:mitochondrial respiratory chain complex IV assembly"/>
    <property type="evidence" value="ECO:0007669"/>
    <property type="project" value="TreeGrafter"/>
</dbReference>
<dbReference type="PROSITE" id="PS50895">
    <property type="entry name" value="SURF1"/>
    <property type="match status" value="1"/>
</dbReference>
<name>A0A7R9LNI6_9ACAR</name>
<evidence type="ECO:0000256" key="6">
    <source>
        <dbReference type="RuleBase" id="RU363076"/>
    </source>
</evidence>
<evidence type="ECO:0000256" key="5">
    <source>
        <dbReference type="ARBA" id="ARBA00023136"/>
    </source>
</evidence>
<keyword evidence="5 6" id="KW-0472">Membrane</keyword>
<organism evidence="7">
    <name type="scientific">Medioppia subpectinata</name>
    <dbReference type="NCBI Taxonomy" id="1979941"/>
    <lineage>
        <taxon>Eukaryota</taxon>
        <taxon>Metazoa</taxon>
        <taxon>Ecdysozoa</taxon>
        <taxon>Arthropoda</taxon>
        <taxon>Chelicerata</taxon>
        <taxon>Arachnida</taxon>
        <taxon>Acari</taxon>
        <taxon>Acariformes</taxon>
        <taxon>Sarcoptiformes</taxon>
        <taxon>Oribatida</taxon>
        <taxon>Brachypylina</taxon>
        <taxon>Oppioidea</taxon>
        <taxon>Oppiidae</taxon>
        <taxon>Medioppia</taxon>
    </lineage>
</organism>
<comment type="subcellular location">
    <subcellularLocation>
        <location evidence="1">Membrane</location>
    </subcellularLocation>
    <subcellularLocation>
        <location evidence="6">Mitochondrion inner membrane</location>
        <topology evidence="6">Multi-pass membrane protein</topology>
    </subcellularLocation>
</comment>
<proteinExistence type="inferred from homology"/>
<evidence type="ECO:0000256" key="2">
    <source>
        <dbReference type="ARBA" id="ARBA00007165"/>
    </source>
</evidence>
<protein>
    <recommendedName>
        <fullName evidence="6">SURF1-like protein</fullName>
    </recommendedName>
</protein>
<keyword evidence="6" id="KW-0999">Mitochondrion inner membrane</keyword>
<keyword evidence="3 6" id="KW-0812">Transmembrane</keyword>
<dbReference type="OrthoDB" id="10040024at2759"/>
<evidence type="ECO:0000313" key="8">
    <source>
        <dbReference type="Proteomes" id="UP000759131"/>
    </source>
</evidence>
<keyword evidence="4 6" id="KW-1133">Transmembrane helix</keyword>
<keyword evidence="6" id="KW-0496">Mitochondrion</keyword>
<evidence type="ECO:0000256" key="3">
    <source>
        <dbReference type="ARBA" id="ARBA00022692"/>
    </source>
</evidence>
<accession>A0A7R9LNI6</accession>
<dbReference type="EMBL" id="OC886965">
    <property type="protein sequence ID" value="CAD7644784.1"/>
    <property type="molecule type" value="Genomic_DNA"/>
</dbReference>
<evidence type="ECO:0000256" key="4">
    <source>
        <dbReference type="ARBA" id="ARBA00022989"/>
    </source>
</evidence>
<sequence>MGFHRLFRGLYLRQYLRHKPLLVRELSANRRLYHAKPTAKPTIASYLLLVIPGATFCLGCWQVYRRQWKLQLIDRLEQLVRQPAIDLPQHLAEVNGLEYQKVRLRGRRGQKCTDSLAEVNGLEYQKVRLRGRFDHTMEMFISPRSLLKPEEDRSGSVFSVQSKDSLGYWVITPFVVTERNARILVNRGWIPRSKLDPKSRSDGQINDEIELVGVVRRTEQRQPFGLKNDDNSNVWHVKDVDSMAQRLDTLPIIVDADHNSTIPGGPIGGQTRVTLRNEHMSYIITWYGLSIITFYLWYLKIYKRRPMF</sequence>
<dbReference type="AlphaFoldDB" id="A0A7R9LNI6"/>
<dbReference type="InterPro" id="IPR045214">
    <property type="entry name" value="Surf1/Surf4"/>
</dbReference>
<evidence type="ECO:0000256" key="1">
    <source>
        <dbReference type="ARBA" id="ARBA00004370"/>
    </source>
</evidence>
<dbReference type="EMBL" id="CAJPIZ010032390">
    <property type="protein sequence ID" value="CAG2120263.1"/>
    <property type="molecule type" value="Genomic_DNA"/>
</dbReference>
<comment type="caution">
    <text evidence="6">Lacks conserved residue(s) required for the propagation of feature annotation.</text>
</comment>
<reference evidence="7" key="1">
    <citation type="submission" date="2020-11" db="EMBL/GenBank/DDBJ databases">
        <authorList>
            <person name="Tran Van P."/>
        </authorList>
    </citation>
    <scope>NUCLEOTIDE SEQUENCE</scope>
</reference>
<comment type="similarity">
    <text evidence="2 6">Belongs to the SURF1 family.</text>
</comment>
<dbReference type="GO" id="GO:0005743">
    <property type="term" value="C:mitochondrial inner membrane"/>
    <property type="evidence" value="ECO:0007669"/>
    <property type="project" value="UniProtKB-SubCell"/>
</dbReference>
<dbReference type="Proteomes" id="UP000759131">
    <property type="component" value="Unassembled WGS sequence"/>
</dbReference>